<dbReference type="EMBL" id="JAIRBM010000007">
    <property type="protein sequence ID" value="MBZ6076772.1"/>
    <property type="molecule type" value="Genomic_DNA"/>
</dbReference>
<evidence type="ECO:0000313" key="3">
    <source>
        <dbReference type="Proteomes" id="UP000704176"/>
    </source>
</evidence>
<dbReference type="Proteomes" id="UP000704176">
    <property type="component" value="Unassembled WGS sequence"/>
</dbReference>
<reference evidence="2 3" key="1">
    <citation type="submission" date="2021-09" db="EMBL/GenBank/DDBJ databases">
        <title>The complete genome sequence of a new microorganism.</title>
        <authorList>
            <person name="Zi Z."/>
        </authorList>
    </citation>
    <scope>NUCLEOTIDE SEQUENCE [LARGE SCALE GENOMIC DNA]</scope>
    <source>
        <strain evidence="2 3">WGZ8</strain>
    </source>
</reference>
<dbReference type="GO" id="GO:0016787">
    <property type="term" value="F:hydrolase activity"/>
    <property type="evidence" value="ECO:0007669"/>
    <property type="project" value="UniProtKB-KW"/>
</dbReference>
<feature type="domain" description="SGNH hydrolase-type esterase" evidence="1">
    <location>
        <begin position="7"/>
        <end position="200"/>
    </location>
</feature>
<comment type="caution">
    <text evidence="2">The sequence shown here is derived from an EMBL/GenBank/DDBJ whole genome shotgun (WGS) entry which is preliminary data.</text>
</comment>
<dbReference type="RefSeq" id="WP_224313100.1">
    <property type="nucleotide sequence ID" value="NZ_JAIRBM010000007.1"/>
</dbReference>
<dbReference type="Gene3D" id="3.40.50.1110">
    <property type="entry name" value="SGNH hydrolase"/>
    <property type="match status" value="1"/>
</dbReference>
<dbReference type="SUPFAM" id="SSF52266">
    <property type="entry name" value="SGNH hydrolase"/>
    <property type="match status" value="1"/>
</dbReference>
<dbReference type="CDD" id="cd01839">
    <property type="entry name" value="SGNH_arylesterase_like"/>
    <property type="match status" value="1"/>
</dbReference>
<proteinExistence type="predicted"/>
<evidence type="ECO:0000259" key="1">
    <source>
        <dbReference type="Pfam" id="PF13472"/>
    </source>
</evidence>
<dbReference type="InterPro" id="IPR036514">
    <property type="entry name" value="SGNH_hydro_sf"/>
</dbReference>
<sequence length="212" mass="22675">MTRTLLCFGDSNTHGTPPIVTRGQPYRRFGVDTRWPRVVAASLPDWTVVEEGLPGRTTQFPDPVMGAHMDGRDGLKIALQSHGPIDVLAVMLGTNDTKTRFGATPEKIVAGIAGLLDIAMSLEMQERHGGFRILVVCPPPVLEQGPISSEFVGARDISLRLSALYAALAKARGVGFLDAGSVIEVSPVDGIHFEDEAHRRLGSAVAKAVSQL</sequence>
<protein>
    <submittedName>
        <fullName evidence="2">SGNH/GDSL hydrolase family protein</fullName>
    </submittedName>
</protein>
<gene>
    <name evidence="2" type="ORF">K9B37_10845</name>
</gene>
<evidence type="ECO:0000313" key="2">
    <source>
        <dbReference type="EMBL" id="MBZ6076772.1"/>
    </source>
</evidence>
<name>A0ABS7VMJ8_9HYPH</name>
<dbReference type="InterPro" id="IPR013830">
    <property type="entry name" value="SGNH_hydro"/>
</dbReference>
<keyword evidence="2" id="KW-0378">Hydrolase</keyword>
<organism evidence="2 3">
    <name type="scientific">Microvirga puerhi</name>
    <dbReference type="NCBI Taxonomy" id="2876078"/>
    <lineage>
        <taxon>Bacteria</taxon>
        <taxon>Pseudomonadati</taxon>
        <taxon>Pseudomonadota</taxon>
        <taxon>Alphaproteobacteria</taxon>
        <taxon>Hyphomicrobiales</taxon>
        <taxon>Methylobacteriaceae</taxon>
        <taxon>Microvirga</taxon>
    </lineage>
</organism>
<accession>A0ABS7VMJ8</accession>
<dbReference type="Pfam" id="PF13472">
    <property type="entry name" value="Lipase_GDSL_2"/>
    <property type="match status" value="1"/>
</dbReference>
<keyword evidence="3" id="KW-1185">Reference proteome</keyword>